<feature type="signal peptide" evidence="2">
    <location>
        <begin position="1"/>
        <end position="17"/>
    </location>
</feature>
<gene>
    <name evidence="4" type="ORF">SAMN02745136_05684</name>
</gene>
<dbReference type="AlphaFoldDB" id="A0A1M7DFM8"/>
<evidence type="ECO:0000313" key="5">
    <source>
        <dbReference type="Proteomes" id="UP000184386"/>
    </source>
</evidence>
<keyword evidence="5" id="KW-1185">Reference proteome</keyword>
<dbReference type="InterPro" id="IPR014044">
    <property type="entry name" value="CAP_dom"/>
</dbReference>
<dbReference type="SUPFAM" id="SSF55797">
    <property type="entry name" value="PR-1-like"/>
    <property type="match status" value="1"/>
</dbReference>
<name>A0A1M7DFM8_9FIRM</name>
<dbReference type="PANTHER" id="PTHR31157">
    <property type="entry name" value="SCP DOMAIN-CONTAINING PROTEIN"/>
    <property type="match status" value="1"/>
</dbReference>
<dbReference type="PANTHER" id="PTHR31157:SF1">
    <property type="entry name" value="SCP DOMAIN-CONTAINING PROTEIN"/>
    <property type="match status" value="1"/>
</dbReference>
<feature type="region of interest" description="Disordered" evidence="1">
    <location>
        <begin position="178"/>
        <end position="211"/>
    </location>
</feature>
<evidence type="ECO:0000256" key="1">
    <source>
        <dbReference type="SAM" id="MobiDB-lite"/>
    </source>
</evidence>
<organism evidence="4 5">
    <name type="scientific">Anaerocolumna jejuensis DSM 15929</name>
    <dbReference type="NCBI Taxonomy" id="1121322"/>
    <lineage>
        <taxon>Bacteria</taxon>
        <taxon>Bacillati</taxon>
        <taxon>Bacillota</taxon>
        <taxon>Clostridia</taxon>
        <taxon>Lachnospirales</taxon>
        <taxon>Lachnospiraceae</taxon>
        <taxon>Anaerocolumna</taxon>
    </lineage>
</organism>
<proteinExistence type="predicted"/>
<feature type="compositionally biased region" description="Pro residues" evidence="1">
    <location>
        <begin position="188"/>
        <end position="200"/>
    </location>
</feature>
<dbReference type="EMBL" id="FRAC01000054">
    <property type="protein sequence ID" value="SHL78272.1"/>
    <property type="molecule type" value="Genomic_DNA"/>
</dbReference>
<keyword evidence="2" id="KW-0732">Signal</keyword>
<dbReference type="Gene3D" id="2.60.40.10">
    <property type="entry name" value="Immunoglobulins"/>
    <property type="match status" value="1"/>
</dbReference>
<evidence type="ECO:0000313" key="4">
    <source>
        <dbReference type="EMBL" id="SHL78272.1"/>
    </source>
</evidence>
<feature type="compositionally biased region" description="Low complexity" evidence="1">
    <location>
        <begin position="178"/>
        <end position="187"/>
    </location>
</feature>
<evidence type="ECO:0000259" key="3">
    <source>
        <dbReference type="Pfam" id="PF00188"/>
    </source>
</evidence>
<dbReference type="Proteomes" id="UP000184386">
    <property type="component" value="Unassembled WGS sequence"/>
</dbReference>
<protein>
    <submittedName>
        <fullName evidence="4">Uncharacterized conserved protein YkwD, contains CAP (CSP/antigen 5/PR1) domain</fullName>
    </submittedName>
</protein>
<accession>A0A1M7DFM8</accession>
<dbReference type="InterPro" id="IPR013783">
    <property type="entry name" value="Ig-like_fold"/>
</dbReference>
<dbReference type="OrthoDB" id="9783944at2"/>
<feature type="chain" id="PRO_5038597325" evidence="2">
    <location>
        <begin position="18"/>
        <end position="337"/>
    </location>
</feature>
<reference evidence="4 5" key="1">
    <citation type="submission" date="2016-11" db="EMBL/GenBank/DDBJ databases">
        <authorList>
            <person name="Jaros S."/>
            <person name="Januszkiewicz K."/>
            <person name="Wedrychowicz H."/>
        </authorList>
    </citation>
    <scope>NUCLEOTIDE SEQUENCE [LARGE SCALE GENOMIC DNA]</scope>
    <source>
        <strain evidence="4 5">DSM 15929</strain>
    </source>
</reference>
<evidence type="ECO:0000256" key="2">
    <source>
        <dbReference type="SAM" id="SignalP"/>
    </source>
</evidence>
<feature type="domain" description="SCP" evidence="3">
    <location>
        <begin position="223"/>
        <end position="334"/>
    </location>
</feature>
<dbReference type="CDD" id="cd05379">
    <property type="entry name" value="CAP_bacterial"/>
    <property type="match status" value="1"/>
</dbReference>
<dbReference type="Gene3D" id="3.40.33.10">
    <property type="entry name" value="CAP"/>
    <property type="match status" value="1"/>
</dbReference>
<dbReference type="InterPro" id="IPR035940">
    <property type="entry name" value="CAP_sf"/>
</dbReference>
<sequence length="337" mass="35505">MKRFFISSILVATLTIASVFTPELTINSAANGTSVSAAVVNPIKAKTPSVKATERTATTVTLKAGNVSKASGYQLYRAASANGTYKYIGSTKNGTYVDKGLASAKSYYYKARAYKTVSGVKYYSKYSSAAVAAPASGQSAQSKDSGTTKVVWSNVSGVKNSGGTNCYKVYSYKVPITGNTSGNTNTPTPKPTTTPAPTKTPAPAAGSTDTNTYDSSFASQVLKIVNQERAKAGVSALTMSNELVAPANKRAKEIKQSFSHTRPDGTAWSTVLSEFNVSVSAAGENIAYNYNTPEAVMEAWMNSPGHRANILNASFHHIGIGVYNVNGTVYCSQLFSN</sequence>
<dbReference type="STRING" id="1121322.SAMN02745136_05684"/>
<dbReference type="Pfam" id="PF00188">
    <property type="entry name" value="CAP"/>
    <property type="match status" value="1"/>
</dbReference>
<dbReference type="RefSeq" id="WP_073280554.1">
    <property type="nucleotide sequence ID" value="NZ_FRAC01000054.1"/>
</dbReference>